<protein>
    <submittedName>
        <fullName evidence="5">Phytanoyl-CoA dioxygenase domain-containing protein 1 homolog</fullName>
    </submittedName>
</protein>
<evidence type="ECO:0000256" key="3">
    <source>
        <dbReference type="ARBA" id="ARBA00023004"/>
    </source>
</evidence>
<keyword evidence="2" id="KW-0479">Metal-binding</keyword>
<comment type="similarity">
    <text evidence="4">Belongs to the PhyH family. PHYHD1 subfamily.</text>
</comment>
<evidence type="ECO:0000256" key="1">
    <source>
        <dbReference type="ARBA" id="ARBA00001962"/>
    </source>
</evidence>
<accession>A0AAV4NJA9</accession>
<evidence type="ECO:0000313" key="6">
    <source>
        <dbReference type="Proteomes" id="UP001054837"/>
    </source>
</evidence>
<dbReference type="GO" id="GO:0051213">
    <property type="term" value="F:dioxygenase activity"/>
    <property type="evidence" value="ECO:0007669"/>
    <property type="project" value="UniProtKB-KW"/>
</dbReference>
<sequence>MNDIYSHYTKEGCVKIENFLSAEDVEELHKGVQGVVDEMVDENSHVFSVYGVGKQKEAADEYYINSSDKIRYFFENDAFDSEGKLQMDKKQALNKVGYALHWWNPIFKKHTFSQKVKDLLKSFQYKDPVVVQSMLIFKKPKIGEIVRPHRDSTFLYTDPPTCLGLWIPLEDATIESGCLWYVPGSHKGDTVNQRFVRNKGEGPKLSLKGAFPEYSDEEYVAIPAKKGDLVIIHGSVVHKSERNLTDVPRTVYTYHVVEKDAPWSPDNWAQPSEKLPFPSVYAN</sequence>
<dbReference type="InterPro" id="IPR008775">
    <property type="entry name" value="Phytyl_CoA_dOase-like"/>
</dbReference>
<dbReference type="GO" id="GO:0046872">
    <property type="term" value="F:metal ion binding"/>
    <property type="evidence" value="ECO:0007669"/>
    <property type="project" value="UniProtKB-KW"/>
</dbReference>
<evidence type="ECO:0000256" key="4">
    <source>
        <dbReference type="ARBA" id="ARBA00038356"/>
    </source>
</evidence>
<dbReference type="Gene3D" id="2.60.120.620">
    <property type="entry name" value="q2cbj1_9rhob like domain"/>
    <property type="match status" value="1"/>
</dbReference>
<dbReference type="Proteomes" id="UP001054837">
    <property type="component" value="Unassembled WGS sequence"/>
</dbReference>
<proteinExistence type="inferred from homology"/>
<reference evidence="5 6" key="1">
    <citation type="submission" date="2021-06" db="EMBL/GenBank/DDBJ databases">
        <title>Caerostris darwini draft genome.</title>
        <authorList>
            <person name="Kono N."/>
            <person name="Arakawa K."/>
        </authorList>
    </citation>
    <scope>NUCLEOTIDE SEQUENCE [LARGE SCALE GENOMIC DNA]</scope>
</reference>
<keyword evidence="6" id="KW-1185">Reference proteome</keyword>
<evidence type="ECO:0000256" key="2">
    <source>
        <dbReference type="ARBA" id="ARBA00022723"/>
    </source>
</evidence>
<comment type="caution">
    <text evidence="5">The sequence shown here is derived from an EMBL/GenBank/DDBJ whole genome shotgun (WGS) entry which is preliminary data.</text>
</comment>
<keyword evidence="3" id="KW-0408">Iron</keyword>
<gene>
    <name evidence="5" type="primary">CBG00325</name>
    <name evidence="5" type="ORF">CDAR_222751</name>
</gene>
<organism evidence="5 6">
    <name type="scientific">Caerostris darwini</name>
    <dbReference type="NCBI Taxonomy" id="1538125"/>
    <lineage>
        <taxon>Eukaryota</taxon>
        <taxon>Metazoa</taxon>
        <taxon>Ecdysozoa</taxon>
        <taxon>Arthropoda</taxon>
        <taxon>Chelicerata</taxon>
        <taxon>Arachnida</taxon>
        <taxon>Araneae</taxon>
        <taxon>Araneomorphae</taxon>
        <taxon>Entelegynae</taxon>
        <taxon>Araneoidea</taxon>
        <taxon>Araneidae</taxon>
        <taxon>Caerostris</taxon>
    </lineage>
</organism>
<dbReference type="EMBL" id="BPLQ01001616">
    <property type="protein sequence ID" value="GIX83397.1"/>
    <property type="molecule type" value="Genomic_DNA"/>
</dbReference>
<comment type="cofactor">
    <cofactor evidence="1">
        <name>Fe cation</name>
        <dbReference type="ChEBI" id="CHEBI:24875"/>
    </cofactor>
</comment>
<dbReference type="PANTHER" id="PTHR20883">
    <property type="entry name" value="PHYTANOYL-COA DIOXYGENASE DOMAIN CONTAINING 1"/>
    <property type="match status" value="1"/>
</dbReference>
<dbReference type="SUPFAM" id="SSF51197">
    <property type="entry name" value="Clavaminate synthase-like"/>
    <property type="match status" value="1"/>
</dbReference>
<dbReference type="AlphaFoldDB" id="A0AAV4NJA9"/>
<dbReference type="Pfam" id="PF05721">
    <property type="entry name" value="PhyH"/>
    <property type="match status" value="1"/>
</dbReference>
<keyword evidence="5" id="KW-0560">Oxidoreductase</keyword>
<evidence type="ECO:0000313" key="5">
    <source>
        <dbReference type="EMBL" id="GIX83397.1"/>
    </source>
</evidence>
<keyword evidence="5" id="KW-0223">Dioxygenase</keyword>
<name>A0AAV4NJA9_9ARAC</name>
<dbReference type="PANTHER" id="PTHR20883:SF15">
    <property type="entry name" value="PHYTANOYL-COA DIOXYGENASE DOMAIN-CONTAINING PROTEIN 1"/>
    <property type="match status" value="1"/>
</dbReference>